<name>A0A183G1I6_HELPZ</name>
<organism evidence="2 3">
    <name type="scientific">Heligmosomoides polygyrus</name>
    <name type="common">Parasitic roundworm</name>
    <dbReference type="NCBI Taxonomy" id="6339"/>
    <lineage>
        <taxon>Eukaryota</taxon>
        <taxon>Metazoa</taxon>
        <taxon>Ecdysozoa</taxon>
        <taxon>Nematoda</taxon>
        <taxon>Chromadorea</taxon>
        <taxon>Rhabditida</taxon>
        <taxon>Rhabditina</taxon>
        <taxon>Rhabditomorpha</taxon>
        <taxon>Strongyloidea</taxon>
        <taxon>Heligmosomidae</taxon>
        <taxon>Heligmosomoides</taxon>
    </lineage>
</organism>
<protein>
    <submittedName>
        <fullName evidence="3">DUF1758 domain-containing protein</fullName>
    </submittedName>
</protein>
<dbReference type="Proteomes" id="UP000050761">
    <property type="component" value="Unassembled WGS sequence"/>
</dbReference>
<evidence type="ECO:0000313" key="3">
    <source>
        <dbReference type="WBParaSite" id="HPBE_0001506101-mRNA-1"/>
    </source>
</evidence>
<gene>
    <name evidence="1" type="ORF">HPBE_LOCUS15062</name>
</gene>
<accession>A0A183G1I6</accession>
<evidence type="ECO:0000313" key="2">
    <source>
        <dbReference type="Proteomes" id="UP000050761"/>
    </source>
</evidence>
<dbReference type="EMBL" id="UZAH01028673">
    <property type="protein sequence ID" value="VDP01657.1"/>
    <property type="molecule type" value="Genomic_DNA"/>
</dbReference>
<dbReference type="AlphaFoldDB" id="A0A183G1I6"/>
<keyword evidence="2" id="KW-1185">Reference proteome</keyword>
<dbReference type="OrthoDB" id="5871399at2759"/>
<evidence type="ECO:0000313" key="1">
    <source>
        <dbReference type="EMBL" id="VDP01657.1"/>
    </source>
</evidence>
<accession>A0A3P7ZI24</accession>
<proteinExistence type="predicted"/>
<sequence length="212" mass="23943">MVLQDLGPEEHNYYELVRVLKKRYEDFRTVLPLLDLVKSKFPSDIRQKLISNIKQEIDAVEAENVVVATTTDIVTLDGTLREVHPTTTVDDVNDRTVPDHKLKLELISKEVVTLAQRPPRLHQEDVDFIRHHGFDLPLRREDTIVLDILIGIDHYWDIICPEAPICLPTGMVLCHRPMLYFGDASATLCYAGCYALRGSSPNTVADNSVAGV</sequence>
<reference evidence="3" key="2">
    <citation type="submission" date="2019-09" db="UniProtKB">
        <authorList>
            <consortium name="WormBaseParasite"/>
        </authorList>
    </citation>
    <scope>IDENTIFICATION</scope>
</reference>
<dbReference type="WBParaSite" id="HPBE_0001506101-mRNA-1">
    <property type="protein sequence ID" value="HPBE_0001506101-mRNA-1"/>
    <property type="gene ID" value="HPBE_0001506101"/>
</dbReference>
<reference evidence="1 2" key="1">
    <citation type="submission" date="2018-11" db="EMBL/GenBank/DDBJ databases">
        <authorList>
            <consortium name="Pathogen Informatics"/>
        </authorList>
    </citation>
    <scope>NUCLEOTIDE SEQUENCE [LARGE SCALE GENOMIC DNA]</scope>
</reference>